<dbReference type="EMBL" id="BAAAOB010000001">
    <property type="protein sequence ID" value="GAA1789268.1"/>
    <property type="molecule type" value="Genomic_DNA"/>
</dbReference>
<evidence type="ECO:0000313" key="8">
    <source>
        <dbReference type="EMBL" id="GAA1789268.1"/>
    </source>
</evidence>
<feature type="region of interest" description="Disordered" evidence="4">
    <location>
        <begin position="109"/>
        <end position="147"/>
    </location>
</feature>
<comment type="subcellular location">
    <subcellularLocation>
        <location evidence="1">Secreted</location>
    </subcellularLocation>
</comment>
<name>A0ABP4XUU6_9MICO</name>
<gene>
    <name evidence="8" type="ORF">GCM10009768_17880</name>
</gene>
<evidence type="ECO:0000256" key="5">
    <source>
        <dbReference type="SAM" id="Phobius"/>
    </source>
</evidence>
<evidence type="ECO:0000313" key="9">
    <source>
        <dbReference type="Proteomes" id="UP001500851"/>
    </source>
</evidence>
<evidence type="ECO:0008006" key="10">
    <source>
        <dbReference type="Google" id="ProtNLM"/>
    </source>
</evidence>
<comment type="caution">
    <text evidence="8">The sequence shown here is derived from an EMBL/GenBank/DDBJ whole genome shotgun (WGS) entry which is preliminary data.</text>
</comment>
<evidence type="ECO:0000256" key="2">
    <source>
        <dbReference type="ARBA" id="ARBA00022525"/>
    </source>
</evidence>
<dbReference type="InterPro" id="IPR033764">
    <property type="entry name" value="Sdr_B"/>
</dbReference>
<dbReference type="Pfam" id="PF17802">
    <property type="entry name" value="SpaA"/>
    <property type="match status" value="1"/>
</dbReference>
<feature type="compositionally biased region" description="Polar residues" evidence="4">
    <location>
        <begin position="127"/>
        <end position="143"/>
    </location>
</feature>
<protein>
    <recommendedName>
        <fullName evidence="10">SdrD B-like protein</fullName>
    </recommendedName>
</protein>
<sequence>MDGTAQVTTPATGQNSATTPDDPTIDAGLIRNQVSIGDTVWFDANRNGVQDTGEKPAPDVTVTLLDASGATVKTTTTNANGFYSFTALDGAAKYTVRFTAPTGYAFTQQTAGTDRTKDSNPGMDGTAQVTTPATGQNSATTPDDPTIDAGLIPAVGSLSWKKVDPNGQALGGSEWTLTPKPVGGAPVGPTLTITDCVAAAPTACTGPDTDPTAGRFALSGLAYGSYELRETRAPAGFVLLRDPIPVTVSSATTVLTDVVNTQQGVPTIPLTGGLGADGYRLAGGAFVLLMLGLGFGDRLRRRKLSSLR</sequence>
<feature type="compositionally biased region" description="Polar residues" evidence="4">
    <location>
        <begin position="1"/>
        <end position="21"/>
    </location>
</feature>
<keyword evidence="5" id="KW-0472">Membrane</keyword>
<dbReference type="PANTHER" id="PTHR23303">
    <property type="entry name" value="CARBOXYPEPTIDASE REGULATORY REGION-CONTAINING"/>
    <property type="match status" value="1"/>
</dbReference>
<dbReference type="Pfam" id="PF17210">
    <property type="entry name" value="SdrD_B"/>
    <property type="match status" value="1"/>
</dbReference>
<reference evidence="9" key="1">
    <citation type="journal article" date="2019" name="Int. J. Syst. Evol. Microbiol.">
        <title>The Global Catalogue of Microorganisms (GCM) 10K type strain sequencing project: providing services to taxonomists for standard genome sequencing and annotation.</title>
        <authorList>
            <consortium name="The Broad Institute Genomics Platform"/>
            <consortium name="The Broad Institute Genome Sequencing Center for Infectious Disease"/>
            <person name="Wu L."/>
            <person name="Ma J."/>
        </authorList>
    </citation>
    <scope>NUCLEOTIDE SEQUENCE [LARGE SCALE GENOMIC DNA]</scope>
    <source>
        <strain evidence="9">JCM 14736</strain>
    </source>
</reference>
<dbReference type="Gene3D" id="2.60.40.10">
    <property type="entry name" value="Immunoglobulins"/>
    <property type="match status" value="2"/>
</dbReference>
<dbReference type="InterPro" id="IPR013783">
    <property type="entry name" value="Ig-like_fold"/>
</dbReference>
<feature type="domain" description="SD-repeat containing protein B" evidence="6">
    <location>
        <begin position="35"/>
        <end position="151"/>
    </location>
</feature>
<organism evidence="8 9">
    <name type="scientific">Leucobacter iarius</name>
    <dbReference type="NCBI Taxonomy" id="333963"/>
    <lineage>
        <taxon>Bacteria</taxon>
        <taxon>Bacillati</taxon>
        <taxon>Actinomycetota</taxon>
        <taxon>Actinomycetes</taxon>
        <taxon>Micrococcales</taxon>
        <taxon>Microbacteriaceae</taxon>
        <taxon>Leucobacter</taxon>
    </lineage>
</organism>
<dbReference type="PANTHER" id="PTHR23303:SF15">
    <property type="entry name" value="COLOSSIN-A"/>
    <property type="match status" value="1"/>
</dbReference>
<feature type="transmembrane region" description="Helical" evidence="5">
    <location>
        <begin position="278"/>
        <end position="296"/>
    </location>
</feature>
<evidence type="ECO:0000256" key="3">
    <source>
        <dbReference type="ARBA" id="ARBA00022729"/>
    </source>
</evidence>
<evidence type="ECO:0000259" key="6">
    <source>
        <dbReference type="Pfam" id="PF17210"/>
    </source>
</evidence>
<evidence type="ECO:0000256" key="4">
    <source>
        <dbReference type="SAM" id="MobiDB-lite"/>
    </source>
</evidence>
<dbReference type="Proteomes" id="UP001500851">
    <property type="component" value="Unassembled WGS sequence"/>
</dbReference>
<keyword evidence="5" id="KW-1133">Transmembrane helix</keyword>
<dbReference type="InterPro" id="IPR051417">
    <property type="entry name" value="SDr/BOS_complex"/>
</dbReference>
<accession>A0ABP4XUU6</accession>
<dbReference type="SUPFAM" id="SSF117074">
    <property type="entry name" value="Hypothetical protein PA1324"/>
    <property type="match status" value="2"/>
</dbReference>
<dbReference type="InterPro" id="IPR041033">
    <property type="entry name" value="SpaA_PFL_dom_1"/>
</dbReference>
<keyword evidence="9" id="KW-1185">Reference proteome</keyword>
<keyword evidence="2" id="KW-0964">Secreted</keyword>
<proteinExistence type="predicted"/>
<evidence type="ECO:0000259" key="7">
    <source>
        <dbReference type="Pfam" id="PF17802"/>
    </source>
</evidence>
<feature type="region of interest" description="Disordered" evidence="4">
    <location>
        <begin position="1"/>
        <end position="26"/>
    </location>
</feature>
<keyword evidence="5" id="KW-0812">Transmembrane</keyword>
<evidence type="ECO:0000256" key="1">
    <source>
        <dbReference type="ARBA" id="ARBA00004613"/>
    </source>
</evidence>
<keyword evidence="3" id="KW-0732">Signal</keyword>
<feature type="domain" description="SpaA-like prealbumin fold" evidence="7">
    <location>
        <begin position="156"/>
        <end position="260"/>
    </location>
</feature>